<dbReference type="STRING" id="1184609.KILIM_134_00030"/>
<dbReference type="Proteomes" id="UP000008366">
    <property type="component" value="Unassembled WGS sequence"/>
</dbReference>
<dbReference type="InterPro" id="IPR010610">
    <property type="entry name" value="EryCIII-like_C"/>
</dbReference>
<dbReference type="Gene3D" id="3.40.50.2000">
    <property type="entry name" value="Glycogen Phosphorylase B"/>
    <property type="match status" value="2"/>
</dbReference>
<feature type="domain" description="Erythromycin biosynthesis protein CIII-like C-terminal" evidence="2">
    <location>
        <begin position="221"/>
        <end position="356"/>
    </location>
</feature>
<dbReference type="SUPFAM" id="SSF53756">
    <property type="entry name" value="UDP-Glycosyltransferase/glycogen phosphorylase"/>
    <property type="match status" value="1"/>
</dbReference>
<keyword evidence="1" id="KW-0732">Signal</keyword>
<gene>
    <name evidence="3" type="ORF">KILIM_134_00030</name>
</gene>
<dbReference type="eggNOG" id="COG1819">
    <property type="taxonomic scope" value="Bacteria"/>
</dbReference>
<dbReference type="Pfam" id="PF06722">
    <property type="entry name" value="EryCIII-like_C"/>
    <property type="match status" value="1"/>
</dbReference>
<dbReference type="RefSeq" id="WP_006594886.1">
    <property type="nucleotide sequence ID" value="NZ_BAHD01000134.1"/>
</dbReference>
<dbReference type="GO" id="GO:0016757">
    <property type="term" value="F:glycosyltransferase activity"/>
    <property type="evidence" value="ECO:0007669"/>
    <property type="project" value="UniProtKB-ARBA"/>
</dbReference>
<accession>K6XHR3</accession>
<evidence type="ECO:0000256" key="1">
    <source>
        <dbReference type="SAM" id="SignalP"/>
    </source>
</evidence>
<organism evidence="3 4">
    <name type="scientific">Kineosphaera limosa NBRC 100340</name>
    <dbReference type="NCBI Taxonomy" id="1184609"/>
    <lineage>
        <taxon>Bacteria</taxon>
        <taxon>Bacillati</taxon>
        <taxon>Actinomycetota</taxon>
        <taxon>Actinomycetes</taxon>
        <taxon>Micrococcales</taxon>
        <taxon>Dermatophilaceae</taxon>
        <taxon>Kineosphaera</taxon>
    </lineage>
</organism>
<keyword evidence="3" id="KW-0808">Transferase</keyword>
<feature type="signal peptide" evidence="1">
    <location>
        <begin position="1"/>
        <end position="23"/>
    </location>
</feature>
<dbReference type="EMBL" id="BAHD01000134">
    <property type="protein sequence ID" value="GAB98354.1"/>
    <property type="molecule type" value="Genomic_DNA"/>
</dbReference>
<sequence>MRILFAALPAYGHVLPLAPLALAAQEAGHQVEFAASAEFAGRLPGEVVNSVADGVDLQRVEREAASEVTDPQDPLAWPRAIFGVVTPRYVVPTLRAHWSATGLPDLVVHEGMNVGAGIAAAEAGVRAVAFNISLMPPAFVRDLVRGEMGYPTDTTIDPRPASWCRDDPPGGRIPIRTVAWSDATAARPTWPDESRDGPTAFVTLGTVSFGAVEVLRRSVLETADVCTRVVVAGPGADFDRLGSLPEHVHLERLVDQPYVLKNADVAIHHGGTGTVLACLEHGVPQVITPQGADQFPNADLLVQRGLARLVPNVASAGACSAAIVSVLEDGDLRERVDSVRREIAQMPTPDEVLRMLTG</sequence>
<evidence type="ECO:0000313" key="3">
    <source>
        <dbReference type="EMBL" id="GAB98354.1"/>
    </source>
</evidence>
<reference evidence="3 4" key="1">
    <citation type="submission" date="2012-08" db="EMBL/GenBank/DDBJ databases">
        <title>Whole genome shotgun sequence of Kineosphaera limosa NBRC 100340.</title>
        <authorList>
            <person name="Yoshida I."/>
            <person name="Isaki S."/>
            <person name="Hosoyama A."/>
            <person name="Tsuchikane K."/>
            <person name="Katsumata H."/>
            <person name="Ando Y."/>
            <person name="Ohji S."/>
            <person name="Hamada M."/>
            <person name="Tamura T."/>
            <person name="Yamazoe A."/>
            <person name="Yamazaki S."/>
            <person name="Fujita N."/>
        </authorList>
    </citation>
    <scope>NUCLEOTIDE SEQUENCE [LARGE SCALE GENOMIC DNA]</scope>
    <source>
        <strain evidence="3 4">NBRC 100340</strain>
    </source>
</reference>
<comment type="caution">
    <text evidence="3">The sequence shown here is derived from an EMBL/GenBank/DDBJ whole genome shotgun (WGS) entry which is preliminary data.</text>
</comment>
<evidence type="ECO:0000313" key="4">
    <source>
        <dbReference type="Proteomes" id="UP000008366"/>
    </source>
</evidence>
<dbReference type="PANTHER" id="PTHR48050:SF13">
    <property type="entry name" value="STEROL 3-BETA-GLUCOSYLTRANSFERASE UGT80A2"/>
    <property type="match status" value="1"/>
</dbReference>
<keyword evidence="4" id="KW-1185">Reference proteome</keyword>
<protein>
    <submittedName>
        <fullName evidence="3">Putative glycosyltransferase</fullName>
    </submittedName>
</protein>
<proteinExistence type="predicted"/>
<dbReference type="AlphaFoldDB" id="K6XHR3"/>
<dbReference type="InterPro" id="IPR050426">
    <property type="entry name" value="Glycosyltransferase_28"/>
</dbReference>
<evidence type="ECO:0000259" key="2">
    <source>
        <dbReference type="Pfam" id="PF06722"/>
    </source>
</evidence>
<name>K6XHR3_9MICO</name>
<feature type="chain" id="PRO_5003896636" evidence="1">
    <location>
        <begin position="24"/>
        <end position="358"/>
    </location>
</feature>
<dbReference type="PANTHER" id="PTHR48050">
    <property type="entry name" value="STEROL 3-BETA-GLUCOSYLTRANSFERASE"/>
    <property type="match status" value="1"/>
</dbReference>